<evidence type="ECO:0000313" key="5">
    <source>
        <dbReference type="EMBL" id="UTW11203.1"/>
    </source>
</evidence>
<protein>
    <submittedName>
        <fullName evidence="5">LacI family DNA-binding transcriptional regulator</fullName>
    </submittedName>
</protein>
<evidence type="ECO:0000259" key="4">
    <source>
        <dbReference type="PROSITE" id="PS50932"/>
    </source>
</evidence>
<gene>
    <name evidence="5" type="ORF">KDW95_18310</name>
</gene>
<dbReference type="SUPFAM" id="SSF47413">
    <property type="entry name" value="lambda repressor-like DNA-binding domains"/>
    <property type="match status" value="1"/>
</dbReference>
<dbReference type="CDD" id="cd06278">
    <property type="entry name" value="PBP1_LacI-like"/>
    <property type="match status" value="1"/>
</dbReference>
<keyword evidence="1" id="KW-0805">Transcription regulation</keyword>
<dbReference type="SMART" id="SM00354">
    <property type="entry name" value="HTH_LACI"/>
    <property type="match status" value="1"/>
</dbReference>
<dbReference type="Pfam" id="PF00356">
    <property type="entry name" value="LacI"/>
    <property type="match status" value="1"/>
</dbReference>
<dbReference type="PROSITE" id="PS50932">
    <property type="entry name" value="HTH_LACI_2"/>
    <property type="match status" value="1"/>
</dbReference>
<keyword evidence="6" id="KW-1185">Reference proteome</keyword>
<sequence>MSSSSQTADKLSRPVNITITEVAAEAEVSISAVSRAFNPNGSCSAKTRAKVFAAAEKLGYKPNRLARGLKSSSSLIGILMTDFENPAYLSILSDLTATIQEHNCHSLLINVGPQKSVTEAVELIMEYHVDGLIVTSSSLPDELVSACQRRNTPVVIFGHHSRNAPATIVSCDNVAGGRMAADALLDAGYTRPAFVGATTSAPITTDRQRGFITRLIERGCTEWTTTEGNQHSYDSGYEATCKLFTSHAKPDSVFYLDDIMACGGMDAIRYEFGLKVPEDIGIIGVDDIRLAASRAYDLTTIRQPFTDMVNTAVTALFEHIQDASMAPQNIILPCTLITRGSTRASIAGAQTA</sequence>
<dbReference type="SUPFAM" id="SSF53822">
    <property type="entry name" value="Periplasmic binding protein-like I"/>
    <property type="match status" value="1"/>
</dbReference>
<name>A0ABY5HFS4_9GAMM</name>
<dbReference type="Proteomes" id="UP001058461">
    <property type="component" value="Chromosome"/>
</dbReference>
<dbReference type="RefSeq" id="WP_255853241.1">
    <property type="nucleotide sequence ID" value="NZ_CP073347.1"/>
</dbReference>
<evidence type="ECO:0000256" key="3">
    <source>
        <dbReference type="ARBA" id="ARBA00023163"/>
    </source>
</evidence>
<dbReference type="InterPro" id="IPR046335">
    <property type="entry name" value="LacI/GalR-like_sensor"/>
</dbReference>
<dbReference type="PANTHER" id="PTHR30146">
    <property type="entry name" value="LACI-RELATED TRANSCRIPTIONAL REPRESSOR"/>
    <property type="match status" value="1"/>
</dbReference>
<evidence type="ECO:0000256" key="2">
    <source>
        <dbReference type="ARBA" id="ARBA00023125"/>
    </source>
</evidence>
<proteinExistence type="predicted"/>
<dbReference type="PANTHER" id="PTHR30146:SF109">
    <property type="entry name" value="HTH-TYPE TRANSCRIPTIONAL REGULATOR GALS"/>
    <property type="match status" value="1"/>
</dbReference>
<dbReference type="Gene3D" id="1.10.260.40">
    <property type="entry name" value="lambda repressor-like DNA-binding domains"/>
    <property type="match status" value="1"/>
</dbReference>
<evidence type="ECO:0000256" key="1">
    <source>
        <dbReference type="ARBA" id="ARBA00023015"/>
    </source>
</evidence>
<dbReference type="Gene3D" id="3.40.50.2300">
    <property type="match status" value="2"/>
</dbReference>
<dbReference type="InterPro" id="IPR028082">
    <property type="entry name" value="Peripla_BP_I"/>
</dbReference>
<dbReference type="InterPro" id="IPR010982">
    <property type="entry name" value="Lambda_DNA-bd_dom_sf"/>
</dbReference>
<feature type="domain" description="HTH lacI-type" evidence="4">
    <location>
        <begin position="17"/>
        <end position="71"/>
    </location>
</feature>
<reference evidence="5" key="1">
    <citation type="submission" date="2021-04" db="EMBL/GenBank/DDBJ databases">
        <title>Oceanospirillales bacteria with DddD are important DMSP degraders in coastal seawater.</title>
        <authorList>
            <person name="Liu J."/>
        </authorList>
    </citation>
    <scope>NUCLEOTIDE SEQUENCE</scope>
    <source>
        <strain evidence="5">D13-1</strain>
    </source>
</reference>
<accession>A0ABY5HFS4</accession>
<evidence type="ECO:0000313" key="6">
    <source>
        <dbReference type="Proteomes" id="UP001058461"/>
    </source>
</evidence>
<dbReference type="Pfam" id="PF13377">
    <property type="entry name" value="Peripla_BP_3"/>
    <property type="match status" value="1"/>
</dbReference>
<dbReference type="InterPro" id="IPR000843">
    <property type="entry name" value="HTH_LacI"/>
</dbReference>
<keyword evidence="2 5" id="KW-0238">DNA-binding</keyword>
<organism evidence="5 6">
    <name type="scientific">Marinobacterium rhizophilum</name>
    <dbReference type="NCBI Taxonomy" id="420402"/>
    <lineage>
        <taxon>Bacteria</taxon>
        <taxon>Pseudomonadati</taxon>
        <taxon>Pseudomonadota</taxon>
        <taxon>Gammaproteobacteria</taxon>
        <taxon>Oceanospirillales</taxon>
        <taxon>Oceanospirillaceae</taxon>
        <taxon>Marinobacterium</taxon>
    </lineage>
</organism>
<keyword evidence="3" id="KW-0804">Transcription</keyword>
<dbReference type="CDD" id="cd01392">
    <property type="entry name" value="HTH_LacI"/>
    <property type="match status" value="1"/>
</dbReference>
<dbReference type="EMBL" id="CP073347">
    <property type="protein sequence ID" value="UTW11203.1"/>
    <property type="molecule type" value="Genomic_DNA"/>
</dbReference>
<dbReference type="GO" id="GO:0003677">
    <property type="term" value="F:DNA binding"/>
    <property type="evidence" value="ECO:0007669"/>
    <property type="project" value="UniProtKB-KW"/>
</dbReference>